<evidence type="ECO:0000313" key="6">
    <source>
        <dbReference type="EMBL" id="AIY89424.1"/>
    </source>
</evidence>
<dbReference type="InterPro" id="IPR019533">
    <property type="entry name" value="Peptidase_S26"/>
</dbReference>
<proteinExistence type="predicted"/>
<dbReference type="PANTHER" id="PTHR10806:SF6">
    <property type="entry name" value="SIGNAL PEPTIDASE COMPLEX CATALYTIC SUBUNIT SEC11"/>
    <property type="match status" value="1"/>
</dbReference>
<evidence type="ECO:0000256" key="4">
    <source>
        <dbReference type="ARBA" id="ARBA00023136"/>
    </source>
</evidence>
<dbReference type="Proteomes" id="UP000030624">
    <property type="component" value="Chromosome"/>
</dbReference>
<dbReference type="EMBL" id="CP009552">
    <property type="protein sequence ID" value="AIY89424.1"/>
    <property type="molecule type" value="Genomic_DNA"/>
</dbReference>
<keyword evidence="2 5" id="KW-0812">Transmembrane</keyword>
<dbReference type="InterPro" id="IPR001733">
    <property type="entry name" value="Peptidase_S26B"/>
</dbReference>
<evidence type="ECO:0000256" key="1">
    <source>
        <dbReference type="ARBA" id="ARBA00004370"/>
    </source>
</evidence>
<feature type="transmembrane region" description="Helical" evidence="5">
    <location>
        <begin position="145"/>
        <end position="164"/>
    </location>
</feature>
<evidence type="ECO:0000256" key="5">
    <source>
        <dbReference type="SAM" id="Phobius"/>
    </source>
</evidence>
<feature type="transmembrane region" description="Helical" evidence="5">
    <location>
        <begin position="12"/>
        <end position="36"/>
    </location>
</feature>
<dbReference type="Gene3D" id="2.10.109.10">
    <property type="entry name" value="Umud Fragment, subunit A"/>
    <property type="match status" value="1"/>
</dbReference>
<evidence type="ECO:0000256" key="3">
    <source>
        <dbReference type="ARBA" id="ARBA00022989"/>
    </source>
</evidence>
<comment type="subcellular location">
    <subcellularLocation>
        <location evidence="1">Membrane</location>
    </subcellularLocation>
</comment>
<gene>
    <name evidence="6" type="ORF">GACE_0367</name>
</gene>
<reference evidence="6 7" key="1">
    <citation type="journal article" date="2015" name="Appl. Environ. Microbiol.">
        <title>The Geoglobus acetivorans genome: Fe(III) reduction, acetate utilization, autotrophic growth, and degradation of aromatic compounds in a hyperthermophilic archaeon.</title>
        <authorList>
            <person name="Mardanov A.V."/>
            <person name="Slododkina G.B."/>
            <person name="Slobodkin A.I."/>
            <person name="Beletsky A.V."/>
            <person name="Gavrilov S.N."/>
            <person name="Kublanov I.V."/>
            <person name="Bonch-Osmolovskaya E.A."/>
            <person name="Skryabin K.G."/>
            <person name="Ravin N.V."/>
        </authorList>
    </citation>
    <scope>NUCLEOTIDE SEQUENCE [LARGE SCALE GENOMIC DNA]</scope>
    <source>
        <strain evidence="6 7">SBH6</strain>
    </source>
</reference>
<dbReference type="CDD" id="cd06530">
    <property type="entry name" value="S26_SPase_I"/>
    <property type="match status" value="1"/>
</dbReference>
<dbReference type="RefSeq" id="WP_048090675.1">
    <property type="nucleotide sequence ID" value="NZ_CP009552.1"/>
</dbReference>
<dbReference type="HOGENOM" id="CLU_054902_1_1_2"/>
<dbReference type="InterPro" id="IPR036286">
    <property type="entry name" value="LexA/Signal_pep-like_sf"/>
</dbReference>
<dbReference type="GO" id="GO:0016020">
    <property type="term" value="C:membrane"/>
    <property type="evidence" value="ECO:0007669"/>
    <property type="project" value="UniProtKB-SubCell"/>
</dbReference>
<dbReference type="KEGG" id="gac:GACE_0367"/>
<dbReference type="SUPFAM" id="SSF51306">
    <property type="entry name" value="LexA/Signal peptidase"/>
    <property type="match status" value="1"/>
</dbReference>
<name>A0A0A7GBM0_GEOAI</name>
<accession>A0A0A7GBM0</accession>
<sequence>MQSKLVGLIKDILTTLIIVGVIAGGGYLLTGTWPFMVAVQSGSMEPNLHIGDVVFLVSPEKKEIVTYLEGKENGYKKFGDYGDVIVYRPNGDSSRTPIIHRAITFVHKGEKIGSYVAENDGYLTKGDNNPVMDQPLLSKPVKKEWIVGVAVFKIPYIGYFRLLFS</sequence>
<keyword evidence="3 5" id="KW-1133">Transmembrane helix</keyword>
<dbReference type="NCBIfam" id="TIGR02228">
    <property type="entry name" value="sigpep_I_arch"/>
    <property type="match status" value="1"/>
</dbReference>
<dbReference type="GO" id="GO:0006465">
    <property type="term" value="P:signal peptide processing"/>
    <property type="evidence" value="ECO:0007669"/>
    <property type="project" value="InterPro"/>
</dbReference>
<dbReference type="eggNOG" id="arCOG01739">
    <property type="taxonomic scope" value="Archaea"/>
</dbReference>
<evidence type="ECO:0000313" key="7">
    <source>
        <dbReference type="Proteomes" id="UP000030624"/>
    </source>
</evidence>
<dbReference type="AlphaFoldDB" id="A0A0A7GBM0"/>
<evidence type="ECO:0000256" key="2">
    <source>
        <dbReference type="ARBA" id="ARBA00022692"/>
    </source>
</evidence>
<organism evidence="6 7">
    <name type="scientific">Geoglobus acetivorans</name>
    <dbReference type="NCBI Taxonomy" id="565033"/>
    <lineage>
        <taxon>Archaea</taxon>
        <taxon>Methanobacteriati</taxon>
        <taxon>Methanobacteriota</taxon>
        <taxon>Archaeoglobi</taxon>
        <taxon>Archaeoglobales</taxon>
        <taxon>Archaeoglobaceae</taxon>
        <taxon>Geoglobus</taxon>
    </lineage>
</organism>
<dbReference type="GO" id="GO:0004252">
    <property type="term" value="F:serine-type endopeptidase activity"/>
    <property type="evidence" value="ECO:0007669"/>
    <property type="project" value="InterPro"/>
</dbReference>
<protein>
    <submittedName>
        <fullName evidence="6">Signal peptidase I</fullName>
    </submittedName>
</protein>
<dbReference type="GeneID" id="24796971"/>
<dbReference type="STRING" id="565033.GACE_0367"/>
<keyword evidence="4 5" id="KW-0472">Membrane</keyword>
<dbReference type="PANTHER" id="PTHR10806">
    <property type="entry name" value="SIGNAL PEPTIDASE COMPLEX CATALYTIC SUBUNIT SEC11"/>
    <property type="match status" value="1"/>
</dbReference>